<dbReference type="eggNOG" id="ENOG502S111">
    <property type="taxonomic scope" value="Eukaryota"/>
</dbReference>
<feature type="chain" id="PRO_5004579696" description="Partner of bursicon" evidence="1">
    <location>
        <begin position="28"/>
        <end position="138"/>
    </location>
</feature>
<evidence type="ECO:0000313" key="3">
    <source>
        <dbReference type="Proteomes" id="UP000014500"/>
    </source>
</evidence>
<dbReference type="Gene3D" id="2.10.90.10">
    <property type="entry name" value="Cystine-knot cytokines"/>
    <property type="match status" value="1"/>
</dbReference>
<dbReference type="OMA" id="ECKCYKC"/>
<dbReference type="GO" id="GO:0031395">
    <property type="term" value="C:bursicon neuropeptide hormone complex"/>
    <property type="evidence" value="ECO:0007669"/>
    <property type="project" value="InterPro"/>
</dbReference>
<feature type="signal peptide" evidence="1">
    <location>
        <begin position="1"/>
        <end position="27"/>
    </location>
</feature>
<dbReference type="InterPro" id="IPR034441">
    <property type="entry name" value="Bursicon_suB"/>
</dbReference>
<dbReference type="Proteomes" id="UP000014500">
    <property type="component" value="Unassembled WGS sequence"/>
</dbReference>
<dbReference type="GO" id="GO:0007186">
    <property type="term" value="P:G protein-coupled receptor signaling pathway"/>
    <property type="evidence" value="ECO:0007669"/>
    <property type="project" value="TreeGrafter"/>
</dbReference>
<dbReference type="GO" id="GO:0005184">
    <property type="term" value="F:neuropeptide hormone activity"/>
    <property type="evidence" value="ECO:0007669"/>
    <property type="project" value="InterPro"/>
</dbReference>
<accession>T1JIJ4</accession>
<evidence type="ECO:0000313" key="2">
    <source>
        <dbReference type="EnsemblMetazoa" id="SMAR013675-PA"/>
    </source>
</evidence>
<protein>
    <recommendedName>
        <fullName evidence="4">Partner of bursicon</fullName>
    </recommendedName>
</protein>
<keyword evidence="1" id="KW-0732">Signal</keyword>
<name>T1JIJ4_STRMM</name>
<evidence type="ECO:0008006" key="4">
    <source>
        <dbReference type="Google" id="ProtNLM"/>
    </source>
</evidence>
<sequence length="138" mass="15772">MTNTWSAFAFFTIITFVLFITTKSLRAFPESTCETLPSFIHIIKEEYDSRTKLVRTCEGDVAVNKCEGTCTSQMQPSVTTSTGFLKECYCCRESYLQEREVILQRCFNFDGETLAGDMSLMKIRLKEPAECQCYKCGE</sequence>
<dbReference type="STRING" id="126957.T1JIJ4"/>
<dbReference type="EnsemblMetazoa" id="SMAR013675-RA">
    <property type="protein sequence ID" value="SMAR013675-PA"/>
    <property type="gene ID" value="SMAR013675"/>
</dbReference>
<reference evidence="2" key="2">
    <citation type="submission" date="2015-02" db="UniProtKB">
        <authorList>
            <consortium name="EnsemblMetazoa"/>
        </authorList>
    </citation>
    <scope>IDENTIFICATION</scope>
</reference>
<evidence type="ECO:0000256" key="1">
    <source>
        <dbReference type="SAM" id="SignalP"/>
    </source>
</evidence>
<dbReference type="AlphaFoldDB" id="T1JIJ4"/>
<organism evidence="2 3">
    <name type="scientific">Strigamia maritima</name>
    <name type="common">European centipede</name>
    <name type="synonym">Geophilus maritimus</name>
    <dbReference type="NCBI Taxonomy" id="126957"/>
    <lineage>
        <taxon>Eukaryota</taxon>
        <taxon>Metazoa</taxon>
        <taxon>Ecdysozoa</taxon>
        <taxon>Arthropoda</taxon>
        <taxon>Myriapoda</taxon>
        <taxon>Chilopoda</taxon>
        <taxon>Pleurostigmophora</taxon>
        <taxon>Geophilomorpha</taxon>
        <taxon>Linotaeniidae</taxon>
        <taxon>Strigamia</taxon>
    </lineage>
</organism>
<reference evidence="3" key="1">
    <citation type="submission" date="2011-05" db="EMBL/GenBank/DDBJ databases">
        <authorList>
            <person name="Richards S.R."/>
            <person name="Qu J."/>
            <person name="Jiang H."/>
            <person name="Jhangiani S.N."/>
            <person name="Agravi P."/>
            <person name="Goodspeed R."/>
            <person name="Gross S."/>
            <person name="Mandapat C."/>
            <person name="Jackson L."/>
            <person name="Mathew T."/>
            <person name="Pu L."/>
            <person name="Thornton R."/>
            <person name="Saada N."/>
            <person name="Wilczek-Boney K.B."/>
            <person name="Lee S."/>
            <person name="Kovar C."/>
            <person name="Wu Y."/>
            <person name="Scherer S.E."/>
            <person name="Worley K.C."/>
            <person name="Muzny D.M."/>
            <person name="Gibbs R."/>
        </authorList>
    </citation>
    <scope>NUCLEOTIDE SEQUENCE</scope>
    <source>
        <strain evidence="3">Brora</strain>
    </source>
</reference>
<keyword evidence="3" id="KW-1185">Reference proteome</keyword>
<dbReference type="EMBL" id="JH431954">
    <property type="status" value="NOT_ANNOTATED_CDS"/>
    <property type="molecule type" value="Genomic_DNA"/>
</dbReference>
<dbReference type="GO" id="GO:0001664">
    <property type="term" value="F:G protein-coupled receptor binding"/>
    <property type="evidence" value="ECO:0007669"/>
    <property type="project" value="InterPro"/>
</dbReference>
<proteinExistence type="predicted"/>
<dbReference type="PhylomeDB" id="T1JIJ4"/>
<dbReference type="PANTHER" id="PTHR41151:SF1">
    <property type="entry name" value="PARTNER OF BURSICON"/>
    <property type="match status" value="1"/>
</dbReference>
<dbReference type="HOGENOM" id="CLU_145016_0_0_1"/>
<dbReference type="InterPro" id="IPR029034">
    <property type="entry name" value="Cystine-knot_cytokine"/>
</dbReference>
<dbReference type="PANTHER" id="PTHR41151">
    <property type="entry name" value="PARTNER OF BURSICON"/>
    <property type="match status" value="1"/>
</dbReference>